<dbReference type="SUPFAM" id="SSF51735">
    <property type="entry name" value="NAD(P)-binding Rossmann-fold domains"/>
    <property type="match status" value="1"/>
</dbReference>
<sequence length="321" mass="34873">MSLDYIKRPKWDIFSEIPNLEGKVAIVTGANSNRGIGYYIAKYLAQRRATVYIGARSADKAQAAIREMKKSDDSLLLYPFVADLGDIGSIRAATKAFIAVEKRLDILVNNAGLLARPLDMNSQGLSVSIATNHIGPFVLTTELLPLLKDTAQHSPGVRIVTVASTAHILVPNGLSLQSVEDLNQDFGGVDDMQSNTTRYGFSKLANILFTKELQARLDKEEVQGIAVALHPGGVKTDGSINVMGGKDDNPLLDSALTPEEGALTPLFAAAHPTVWEDRQRYAGAYLMPFADIEDESDNAKNPQLAQALWEITEQAIKRTPN</sequence>
<dbReference type="InterPro" id="IPR002347">
    <property type="entry name" value="SDR_fam"/>
</dbReference>
<protein>
    <submittedName>
        <fullName evidence="4">Uncharacterized protein</fullName>
    </submittedName>
</protein>
<evidence type="ECO:0000313" key="5">
    <source>
        <dbReference type="Proteomes" id="UP001610334"/>
    </source>
</evidence>
<evidence type="ECO:0000256" key="2">
    <source>
        <dbReference type="ARBA" id="ARBA00022857"/>
    </source>
</evidence>
<reference evidence="4 5" key="1">
    <citation type="submission" date="2024-07" db="EMBL/GenBank/DDBJ databases">
        <title>Section-level genome sequencing and comparative genomics of Aspergillus sections Usti and Cavernicolus.</title>
        <authorList>
            <consortium name="Lawrence Berkeley National Laboratory"/>
            <person name="Nybo J.L."/>
            <person name="Vesth T.C."/>
            <person name="Theobald S."/>
            <person name="Frisvad J.C."/>
            <person name="Larsen T.O."/>
            <person name="Kjaerboelling I."/>
            <person name="Rothschild-Mancinelli K."/>
            <person name="Lyhne E.K."/>
            <person name="Kogle M.E."/>
            <person name="Barry K."/>
            <person name="Clum A."/>
            <person name="Na H."/>
            <person name="Ledsgaard L."/>
            <person name="Lin J."/>
            <person name="Lipzen A."/>
            <person name="Kuo A."/>
            <person name="Riley R."/>
            <person name="Mondo S."/>
            <person name="Labutti K."/>
            <person name="Haridas S."/>
            <person name="Pangalinan J."/>
            <person name="Salamov A.A."/>
            <person name="Simmons B.A."/>
            <person name="Magnuson J.K."/>
            <person name="Chen J."/>
            <person name="Drula E."/>
            <person name="Henrissat B."/>
            <person name="Wiebenga A."/>
            <person name="Lubbers R.J."/>
            <person name="Gomes A.C."/>
            <person name="Makela M.R."/>
            <person name="Stajich J."/>
            <person name="Grigoriev I.V."/>
            <person name="Mortensen U.H."/>
            <person name="De Vries R.P."/>
            <person name="Baker S.E."/>
            <person name="Andersen M.R."/>
        </authorList>
    </citation>
    <scope>NUCLEOTIDE SEQUENCE [LARGE SCALE GENOMIC DNA]</scope>
    <source>
        <strain evidence="4 5">CBS 588.65</strain>
    </source>
</reference>
<accession>A0ABR4HLN2</accession>
<dbReference type="PRINTS" id="PR00081">
    <property type="entry name" value="GDHRDH"/>
</dbReference>
<comment type="caution">
    <text evidence="4">The sequence shown here is derived from an EMBL/GenBank/DDBJ whole genome shotgun (WGS) entry which is preliminary data.</text>
</comment>
<evidence type="ECO:0000256" key="1">
    <source>
        <dbReference type="ARBA" id="ARBA00006484"/>
    </source>
</evidence>
<evidence type="ECO:0000313" key="4">
    <source>
        <dbReference type="EMBL" id="KAL2816074.1"/>
    </source>
</evidence>
<keyword evidence="5" id="KW-1185">Reference proteome</keyword>
<organism evidence="4 5">
    <name type="scientific">Aspergillus granulosus</name>
    <dbReference type="NCBI Taxonomy" id="176169"/>
    <lineage>
        <taxon>Eukaryota</taxon>
        <taxon>Fungi</taxon>
        <taxon>Dikarya</taxon>
        <taxon>Ascomycota</taxon>
        <taxon>Pezizomycotina</taxon>
        <taxon>Eurotiomycetes</taxon>
        <taxon>Eurotiomycetidae</taxon>
        <taxon>Eurotiales</taxon>
        <taxon>Aspergillaceae</taxon>
        <taxon>Aspergillus</taxon>
        <taxon>Aspergillus subgen. Nidulantes</taxon>
    </lineage>
</organism>
<name>A0ABR4HLN2_9EURO</name>
<dbReference type="Pfam" id="PF00106">
    <property type="entry name" value="adh_short"/>
    <property type="match status" value="1"/>
</dbReference>
<keyword evidence="2" id="KW-0521">NADP</keyword>
<keyword evidence="3" id="KW-0560">Oxidoreductase</keyword>
<proteinExistence type="inferred from homology"/>
<gene>
    <name evidence="4" type="ORF">BJX63DRAFT_388202</name>
</gene>
<dbReference type="PANTHER" id="PTHR24320:SF282">
    <property type="entry name" value="WW DOMAIN-CONTAINING OXIDOREDUCTASE"/>
    <property type="match status" value="1"/>
</dbReference>
<dbReference type="InterPro" id="IPR036291">
    <property type="entry name" value="NAD(P)-bd_dom_sf"/>
</dbReference>
<dbReference type="PANTHER" id="PTHR24320">
    <property type="entry name" value="RETINOL DEHYDROGENASE"/>
    <property type="match status" value="1"/>
</dbReference>
<dbReference type="Gene3D" id="3.40.50.720">
    <property type="entry name" value="NAD(P)-binding Rossmann-like Domain"/>
    <property type="match status" value="1"/>
</dbReference>
<dbReference type="Proteomes" id="UP001610334">
    <property type="component" value="Unassembled WGS sequence"/>
</dbReference>
<dbReference type="EMBL" id="JBFXLT010000024">
    <property type="protein sequence ID" value="KAL2816074.1"/>
    <property type="molecule type" value="Genomic_DNA"/>
</dbReference>
<comment type="similarity">
    <text evidence="1">Belongs to the short-chain dehydrogenases/reductases (SDR) family.</text>
</comment>
<evidence type="ECO:0000256" key="3">
    <source>
        <dbReference type="ARBA" id="ARBA00023002"/>
    </source>
</evidence>